<dbReference type="PaxDb" id="3218-PP1S194_93V6.1"/>
<dbReference type="Proteomes" id="UP000006727">
    <property type="component" value="Chromosome 16"/>
</dbReference>
<dbReference type="InParanoid" id="A0A2K1J7L7"/>
<dbReference type="Gramene" id="Pp3c16_7740V3.1">
    <property type="protein sequence ID" value="PAC:32983836.CDS.1"/>
    <property type="gene ID" value="Pp3c16_7740"/>
</dbReference>
<reference evidence="1 3" key="1">
    <citation type="journal article" date="2008" name="Science">
        <title>The Physcomitrella genome reveals evolutionary insights into the conquest of land by plants.</title>
        <authorList>
            <person name="Rensing S."/>
            <person name="Lang D."/>
            <person name="Zimmer A."/>
            <person name="Terry A."/>
            <person name="Salamov A."/>
            <person name="Shapiro H."/>
            <person name="Nishiyama T."/>
            <person name="Perroud P.-F."/>
            <person name="Lindquist E."/>
            <person name="Kamisugi Y."/>
            <person name="Tanahashi T."/>
            <person name="Sakakibara K."/>
            <person name="Fujita T."/>
            <person name="Oishi K."/>
            <person name="Shin-I T."/>
            <person name="Kuroki Y."/>
            <person name="Toyoda A."/>
            <person name="Suzuki Y."/>
            <person name="Hashimoto A."/>
            <person name="Yamaguchi K."/>
            <person name="Sugano A."/>
            <person name="Kohara Y."/>
            <person name="Fujiyama A."/>
            <person name="Anterola A."/>
            <person name="Aoki S."/>
            <person name="Ashton N."/>
            <person name="Barbazuk W.B."/>
            <person name="Barker E."/>
            <person name="Bennetzen J."/>
            <person name="Bezanilla M."/>
            <person name="Blankenship R."/>
            <person name="Cho S.H."/>
            <person name="Dutcher S."/>
            <person name="Estelle M."/>
            <person name="Fawcett J.A."/>
            <person name="Gundlach H."/>
            <person name="Hanada K."/>
            <person name="Heyl A."/>
            <person name="Hicks K.A."/>
            <person name="Hugh J."/>
            <person name="Lohr M."/>
            <person name="Mayer K."/>
            <person name="Melkozernov A."/>
            <person name="Murata T."/>
            <person name="Nelson D."/>
            <person name="Pils B."/>
            <person name="Prigge M."/>
            <person name="Reiss B."/>
            <person name="Renner T."/>
            <person name="Rombauts S."/>
            <person name="Rushton P."/>
            <person name="Sanderfoot A."/>
            <person name="Schween G."/>
            <person name="Shiu S.-H."/>
            <person name="Stueber K."/>
            <person name="Theodoulou F.L."/>
            <person name="Tu H."/>
            <person name="Van de Peer Y."/>
            <person name="Verrier P.J."/>
            <person name="Waters E."/>
            <person name="Wood A."/>
            <person name="Yang L."/>
            <person name="Cove D."/>
            <person name="Cuming A."/>
            <person name="Hasebe M."/>
            <person name="Lucas S."/>
            <person name="Mishler D.B."/>
            <person name="Reski R."/>
            <person name="Grigoriev I."/>
            <person name="Quatrano R.S."/>
            <person name="Boore J.L."/>
        </authorList>
    </citation>
    <scope>NUCLEOTIDE SEQUENCE [LARGE SCALE GENOMIC DNA]</scope>
    <source>
        <strain evidence="2 3">cv. Gransden 2004</strain>
    </source>
</reference>
<evidence type="ECO:0000313" key="2">
    <source>
        <dbReference type="EnsemblPlants" id="PAC:32983836.CDS.1"/>
    </source>
</evidence>
<dbReference type="EnsemblPlants" id="Pp3c16_7740V3.1">
    <property type="protein sequence ID" value="PAC:32983836.CDS.1"/>
    <property type="gene ID" value="Pp3c16_7740"/>
</dbReference>
<organism evidence="1">
    <name type="scientific">Physcomitrium patens</name>
    <name type="common">Spreading-leaved earth moss</name>
    <name type="synonym">Physcomitrella patens</name>
    <dbReference type="NCBI Taxonomy" id="3218"/>
    <lineage>
        <taxon>Eukaryota</taxon>
        <taxon>Viridiplantae</taxon>
        <taxon>Streptophyta</taxon>
        <taxon>Embryophyta</taxon>
        <taxon>Bryophyta</taxon>
        <taxon>Bryophytina</taxon>
        <taxon>Bryopsida</taxon>
        <taxon>Funariidae</taxon>
        <taxon>Funariales</taxon>
        <taxon>Funariaceae</taxon>
        <taxon>Physcomitrium</taxon>
    </lineage>
</organism>
<dbReference type="EMBL" id="ABEU02000016">
    <property type="protein sequence ID" value="PNR37521.1"/>
    <property type="molecule type" value="Genomic_DNA"/>
</dbReference>
<dbReference type="Gramene" id="Pp3c16_7740V3.2">
    <property type="protein sequence ID" value="PAC:32983837.CDS.1"/>
    <property type="gene ID" value="Pp3c16_7740"/>
</dbReference>
<gene>
    <name evidence="1" type="ORF">PHYPA_020630</name>
</gene>
<proteinExistence type="predicted"/>
<reference evidence="1 3" key="2">
    <citation type="journal article" date="2018" name="Plant J.">
        <title>The Physcomitrella patens chromosome-scale assembly reveals moss genome structure and evolution.</title>
        <authorList>
            <person name="Lang D."/>
            <person name="Ullrich K.K."/>
            <person name="Murat F."/>
            <person name="Fuchs J."/>
            <person name="Jenkins J."/>
            <person name="Haas F.B."/>
            <person name="Piednoel M."/>
            <person name="Gundlach H."/>
            <person name="Van Bel M."/>
            <person name="Meyberg R."/>
            <person name="Vives C."/>
            <person name="Morata J."/>
            <person name="Symeonidi A."/>
            <person name="Hiss M."/>
            <person name="Muchero W."/>
            <person name="Kamisugi Y."/>
            <person name="Saleh O."/>
            <person name="Blanc G."/>
            <person name="Decker E.L."/>
            <person name="van Gessel N."/>
            <person name="Grimwood J."/>
            <person name="Hayes R.D."/>
            <person name="Graham S.W."/>
            <person name="Gunter L.E."/>
            <person name="McDaniel S.F."/>
            <person name="Hoernstein S.N.W."/>
            <person name="Larsson A."/>
            <person name="Li F.W."/>
            <person name="Perroud P.F."/>
            <person name="Phillips J."/>
            <person name="Ranjan P."/>
            <person name="Rokshar D.S."/>
            <person name="Rothfels C.J."/>
            <person name="Schneider L."/>
            <person name="Shu S."/>
            <person name="Stevenson D.W."/>
            <person name="Thummler F."/>
            <person name="Tillich M."/>
            <person name="Villarreal Aguilar J.C."/>
            <person name="Widiez T."/>
            <person name="Wong G.K."/>
            <person name="Wymore A."/>
            <person name="Zhang Y."/>
            <person name="Zimmer A.D."/>
            <person name="Quatrano R.S."/>
            <person name="Mayer K.F.X."/>
            <person name="Goodstein D."/>
            <person name="Casacuberta J.M."/>
            <person name="Vandepoele K."/>
            <person name="Reski R."/>
            <person name="Cuming A.C."/>
            <person name="Tuskan G.A."/>
            <person name="Maumus F."/>
            <person name="Salse J."/>
            <person name="Schmutz J."/>
            <person name="Rensing S.A."/>
        </authorList>
    </citation>
    <scope>NUCLEOTIDE SEQUENCE [LARGE SCALE GENOMIC DNA]</scope>
    <source>
        <strain evidence="2 3">cv. Gransden 2004</strain>
    </source>
</reference>
<evidence type="ECO:0000313" key="3">
    <source>
        <dbReference type="Proteomes" id="UP000006727"/>
    </source>
</evidence>
<name>A0A2K1J7L7_PHYPA</name>
<protein>
    <submittedName>
        <fullName evidence="1 2">Uncharacterized protein</fullName>
    </submittedName>
</protein>
<sequence length="77" mass="9075">MNHLKKIILLPICSLVLVEHIFEFLKQIVKLYLRSQKNWILIEVDLCDSSKSSIYLAKEKIRTTKVFECRPSVGKRE</sequence>
<dbReference type="EnsemblPlants" id="Pp3c16_7740V3.2">
    <property type="protein sequence ID" value="PAC:32983837.CDS.1"/>
    <property type="gene ID" value="Pp3c16_7740"/>
</dbReference>
<accession>A0A2K1J7L7</accession>
<evidence type="ECO:0000313" key="1">
    <source>
        <dbReference type="EMBL" id="PNR37521.1"/>
    </source>
</evidence>
<keyword evidence="3" id="KW-1185">Reference proteome</keyword>
<reference evidence="2" key="3">
    <citation type="submission" date="2020-12" db="UniProtKB">
        <authorList>
            <consortium name="EnsemblPlants"/>
        </authorList>
    </citation>
    <scope>IDENTIFICATION</scope>
</reference>
<dbReference type="AlphaFoldDB" id="A0A2K1J7L7"/>